<dbReference type="InterPro" id="IPR015421">
    <property type="entry name" value="PyrdxlP-dep_Trfase_major"/>
</dbReference>
<organism evidence="9 10">
    <name type="scientific">Alkalibacillus silvisoli</name>
    <dbReference type="NCBI Taxonomy" id="392823"/>
    <lineage>
        <taxon>Bacteria</taxon>
        <taxon>Bacillati</taxon>
        <taxon>Bacillota</taxon>
        <taxon>Bacilli</taxon>
        <taxon>Bacillales</taxon>
        <taxon>Bacillaceae</taxon>
        <taxon>Alkalibacillus</taxon>
    </lineage>
</organism>
<evidence type="ECO:0000256" key="5">
    <source>
        <dbReference type="ARBA" id="ARBA00022898"/>
    </source>
</evidence>
<gene>
    <name evidence="9" type="ORF">GCM10008935_00570</name>
</gene>
<keyword evidence="10" id="KW-1185">Reference proteome</keyword>
<dbReference type="Gene3D" id="3.40.640.10">
    <property type="entry name" value="Type I PLP-dependent aspartate aminotransferase-like (Major domain)"/>
    <property type="match status" value="1"/>
</dbReference>
<proteinExistence type="inferred from homology"/>
<dbReference type="PROSITE" id="PS00868">
    <property type="entry name" value="CYS_MET_METAB_PP"/>
    <property type="match status" value="1"/>
</dbReference>
<dbReference type="InterPro" id="IPR015424">
    <property type="entry name" value="PyrdxlP-dep_Trfase"/>
</dbReference>
<dbReference type="Pfam" id="PF01053">
    <property type="entry name" value="Cys_Met_Meta_PP"/>
    <property type="match status" value="1"/>
</dbReference>
<dbReference type="SUPFAM" id="SSF53383">
    <property type="entry name" value="PLP-dependent transferases"/>
    <property type="match status" value="1"/>
</dbReference>
<dbReference type="PANTHER" id="PTHR11808:SF50">
    <property type="entry name" value="CYSTATHIONINE BETA-LYASE"/>
    <property type="match status" value="1"/>
</dbReference>
<dbReference type="Gene3D" id="3.90.1150.10">
    <property type="entry name" value="Aspartate Aminotransferase, domain 1"/>
    <property type="match status" value="1"/>
</dbReference>
<reference evidence="10" key="1">
    <citation type="journal article" date="2019" name="Int. J. Syst. Evol. Microbiol.">
        <title>The Global Catalogue of Microorganisms (GCM) 10K type strain sequencing project: providing services to taxonomists for standard genome sequencing and annotation.</title>
        <authorList>
            <consortium name="The Broad Institute Genomics Platform"/>
            <consortium name="The Broad Institute Genome Sequencing Center for Infectious Disease"/>
            <person name="Wu L."/>
            <person name="Ma J."/>
        </authorList>
    </citation>
    <scope>NUCLEOTIDE SEQUENCE [LARGE SCALE GENOMIC DNA]</scope>
    <source>
        <strain evidence="10">JCM 14193</strain>
    </source>
</reference>
<keyword evidence="4" id="KW-0028">Amino-acid biosynthesis</keyword>
<evidence type="ECO:0000256" key="2">
    <source>
        <dbReference type="ARBA" id="ARBA00009077"/>
    </source>
</evidence>
<dbReference type="PANTHER" id="PTHR11808">
    <property type="entry name" value="TRANS-SULFURATION ENZYME FAMILY MEMBER"/>
    <property type="match status" value="1"/>
</dbReference>
<accession>A0ABP3JDJ0</accession>
<evidence type="ECO:0000256" key="6">
    <source>
        <dbReference type="ARBA" id="ARBA00023167"/>
    </source>
</evidence>
<dbReference type="InterPro" id="IPR000277">
    <property type="entry name" value="Cys/Met-Metab_PyrdxlP-dep_enz"/>
</dbReference>
<evidence type="ECO:0000256" key="7">
    <source>
        <dbReference type="ARBA" id="ARBA00023239"/>
    </source>
</evidence>
<evidence type="ECO:0000256" key="3">
    <source>
        <dbReference type="ARBA" id="ARBA00012224"/>
    </source>
</evidence>
<keyword evidence="6" id="KW-0486">Methionine biosynthesis</keyword>
<dbReference type="Proteomes" id="UP001500740">
    <property type="component" value="Unassembled WGS sequence"/>
</dbReference>
<name>A0ABP3JDJ0_9BACI</name>
<evidence type="ECO:0000256" key="1">
    <source>
        <dbReference type="ARBA" id="ARBA00001933"/>
    </source>
</evidence>
<sequence length="380" mass="41818">MSKQSLNTKIVHNKIDQSEATNSKATPIYQTSAFTFKDLDHLESYYEGNVPYLYTRENNPNTNELGQAVANLEEAPAGVASSSGISAIMAGILSVVEAGDHIVAAEDLYGGTHQLIAKQLASFGIEHSIVDFSNEKAIKEAIRTNTKLLYTESITNPFLRVEDLEKLVSIAKQYNLKTMVDNTFATPYLLQPFKKGVDLVAHSATKYIGGHSDVTSGIVVGHRDLITIANQKVIGLGTNLSPFEAWLTQRGLKTLGLRIKQQSYNAHYVAEKLMNNEWIKKVYYPQYVSERGNGAIVTIELDHNINIDTFFKSLDWIKIAPTLAGVETTASYPISTSHRALTDSERKQIGINDSVIRLSIGIEEASDIVEQLVTAINAAK</sequence>
<keyword evidence="5 8" id="KW-0663">Pyridoxal phosphate</keyword>
<comment type="caution">
    <text evidence="9">The sequence shown here is derived from an EMBL/GenBank/DDBJ whole genome shotgun (WGS) entry which is preliminary data.</text>
</comment>
<protein>
    <recommendedName>
        <fullName evidence="3">cysteine-S-conjugate beta-lyase</fullName>
        <ecNumber evidence="3">4.4.1.13</ecNumber>
    </recommendedName>
</protein>
<evidence type="ECO:0000256" key="8">
    <source>
        <dbReference type="RuleBase" id="RU362118"/>
    </source>
</evidence>
<dbReference type="InterPro" id="IPR015422">
    <property type="entry name" value="PyrdxlP-dep_Trfase_small"/>
</dbReference>
<dbReference type="EC" id="4.4.1.13" evidence="3"/>
<dbReference type="RefSeq" id="WP_343780905.1">
    <property type="nucleotide sequence ID" value="NZ_BAAACZ010000002.1"/>
</dbReference>
<evidence type="ECO:0000256" key="4">
    <source>
        <dbReference type="ARBA" id="ARBA00022605"/>
    </source>
</evidence>
<dbReference type="EMBL" id="BAAACZ010000002">
    <property type="protein sequence ID" value="GAA0450057.1"/>
    <property type="molecule type" value="Genomic_DNA"/>
</dbReference>
<comment type="cofactor">
    <cofactor evidence="1 8">
        <name>pyridoxal 5'-phosphate</name>
        <dbReference type="ChEBI" id="CHEBI:597326"/>
    </cofactor>
</comment>
<dbReference type="InterPro" id="IPR054542">
    <property type="entry name" value="Cys_met_metab_PP"/>
</dbReference>
<dbReference type="CDD" id="cd00614">
    <property type="entry name" value="CGS_like"/>
    <property type="match status" value="1"/>
</dbReference>
<evidence type="ECO:0000313" key="10">
    <source>
        <dbReference type="Proteomes" id="UP001500740"/>
    </source>
</evidence>
<evidence type="ECO:0000313" key="9">
    <source>
        <dbReference type="EMBL" id="GAA0450057.1"/>
    </source>
</evidence>
<dbReference type="PIRSF" id="PIRSF001434">
    <property type="entry name" value="CGS"/>
    <property type="match status" value="1"/>
</dbReference>
<comment type="similarity">
    <text evidence="2 8">Belongs to the trans-sulfuration enzymes family.</text>
</comment>
<keyword evidence="7" id="KW-0456">Lyase</keyword>